<gene>
    <name evidence="2" type="ORF">KUTeg_007912</name>
</gene>
<dbReference type="PANTHER" id="PTHR46017:SF1">
    <property type="entry name" value="ALPHA-MANNOSIDASE 2C1"/>
    <property type="match status" value="1"/>
</dbReference>
<sequence length="184" mass="20709">MPCLRDLVRLGVKGNFQEARLIEEAYNLNSPLYLSKIPVTNSLPDTQSYFMVDTTQVILETVKKHEDRDNALILRFYECYGGGTSVNVTINLPFKTASSCNGLEKLTEEGDAMHVDISVEENSIGFDINPFQIISVLFALEGLHIAAGTWISFAAIKSGKFIIMVDFEKLNMTHTNIRRYCLTY</sequence>
<feature type="domain" description="Glycosyl hydrolases family 38 C-terminal" evidence="1">
    <location>
        <begin position="56"/>
        <end position="135"/>
    </location>
</feature>
<keyword evidence="3" id="KW-1185">Reference proteome</keyword>
<dbReference type="EMBL" id="JARBDR010000337">
    <property type="protein sequence ID" value="KAJ8315762.1"/>
    <property type="molecule type" value="Genomic_DNA"/>
</dbReference>
<dbReference type="PANTHER" id="PTHR46017">
    <property type="entry name" value="ALPHA-MANNOSIDASE 2C1"/>
    <property type="match status" value="1"/>
</dbReference>
<comment type="caution">
    <text evidence="2">The sequence shown here is derived from an EMBL/GenBank/DDBJ whole genome shotgun (WGS) entry which is preliminary data.</text>
</comment>
<evidence type="ECO:0000259" key="1">
    <source>
        <dbReference type="Pfam" id="PF17677"/>
    </source>
</evidence>
<organism evidence="2 3">
    <name type="scientific">Tegillarca granosa</name>
    <name type="common">Malaysian cockle</name>
    <name type="synonym">Anadara granosa</name>
    <dbReference type="NCBI Taxonomy" id="220873"/>
    <lineage>
        <taxon>Eukaryota</taxon>
        <taxon>Metazoa</taxon>
        <taxon>Spiralia</taxon>
        <taxon>Lophotrochozoa</taxon>
        <taxon>Mollusca</taxon>
        <taxon>Bivalvia</taxon>
        <taxon>Autobranchia</taxon>
        <taxon>Pteriomorphia</taxon>
        <taxon>Arcoida</taxon>
        <taxon>Arcoidea</taxon>
        <taxon>Arcidae</taxon>
        <taxon>Tegillarca</taxon>
    </lineage>
</organism>
<protein>
    <recommendedName>
        <fullName evidence="1">Glycosyl hydrolases family 38 C-terminal domain-containing protein</fullName>
    </recommendedName>
</protein>
<reference evidence="2 3" key="1">
    <citation type="submission" date="2022-12" db="EMBL/GenBank/DDBJ databases">
        <title>Chromosome-level genome of Tegillarca granosa.</title>
        <authorList>
            <person name="Kim J."/>
        </authorList>
    </citation>
    <scope>NUCLEOTIDE SEQUENCE [LARGE SCALE GENOMIC DNA]</scope>
    <source>
        <strain evidence="2">Teg-2019</strain>
        <tissue evidence="2">Adductor muscle</tissue>
    </source>
</reference>
<dbReference type="InterPro" id="IPR041147">
    <property type="entry name" value="GH38_C"/>
</dbReference>
<dbReference type="SUPFAM" id="SSF74650">
    <property type="entry name" value="Galactose mutarotase-like"/>
    <property type="match status" value="1"/>
</dbReference>
<dbReference type="Gene3D" id="2.60.40.2220">
    <property type="match status" value="1"/>
</dbReference>
<accession>A0ABQ9FIK3</accession>
<dbReference type="InterPro" id="IPR011013">
    <property type="entry name" value="Gal_mutarotase_sf_dom"/>
</dbReference>
<evidence type="ECO:0000313" key="3">
    <source>
        <dbReference type="Proteomes" id="UP001217089"/>
    </source>
</evidence>
<dbReference type="Pfam" id="PF17677">
    <property type="entry name" value="Glyco_hydro38C2"/>
    <property type="match status" value="1"/>
</dbReference>
<evidence type="ECO:0000313" key="2">
    <source>
        <dbReference type="EMBL" id="KAJ8315762.1"/>
    </source>
</evidence>
<name>A0ABQ9FIK3_TEGGR</name>
<proteinExistence type="predicted"/>
<dbReference type="Proteomes" id="UP001217089">
    <property type="component" value="Unassembled WGS sequence"/>
</dbReference>